<dbReference type="Proteomes" id="UP000619486">
    <property type="component" value="Unassembled WGS sequence"/>
</dbReference>
<accession>A0A918GZI8</accession>
<feature type="transmembrane region" description="Helical" evidence="1">
    <location>
        <begin position="44"/>
        <end position="63"/>
    </location>
</feature>
<dbReference type="AlphaFoldDB" id="A0A918GZI8"/>
<keyword evidence="1" id="KW-0812">Transmembrane</keyword>
<organism evidence="2 3">
    <name type="scientific">Streptomyces purpureus</name>
    <dbReference type="NCBI Taxonomy" id="1951"/>
    <lineage>
        <taxon>Bacteria</taxon>
        <taxon>Bacillati</taxon>
        <taxon>Actinomycetota</taxon>
        <taxon>Actinomycetes</taxon>
        <taxon>Kitasatosporales</taxon>
        <taxon>Streptomycetaceae</taxon>
        <taxon>Streptomyces</taxon>
    </lineage>
</organism>
<name>A0A918GZI8_9ACTN</name>
<keyword evidence="1" id="KW-1133">Transmembrane helix</keyword>
<feature type="transmembrane region" description="Helical" evidence="1">
    <location>
        <begin position="6"/>
        <end position="23"/>
    </location>
</feature>
<proteinExistence type="predicted"/>
<sequence>MNHWWRFPVTLVPIGAMVWLHVYRKRLMAVPVVGVRLWSAGVGLYWIALLAGTAPHVAWVMIVAEDMPYEAGDHFLIWVAVPMGLVGVVVSPVLLIASVLRIVRA</sequence>
<evidence type="ECO:0000313" key="3">
    <source>
        <dbReference type="Proteomes" id="UP000619486"/>
    </source>
</evidence>
<reference evidence="2" key="2">
    <citation type="submission" date="2020-09" db="EMBL/GenBank/DDBJ databases">
        <authorList>
            <person name="Sun Q."/>
            <person name="Ohkuma M."/>
        </authorList>
    </citation>
    <scope>NUCLEOTIDE SEQUENCE</scope>
    <source>
        <strain evidence="2">JCM 3172</strain>
    </source>
</reference>
<evidence type="ECO:0000256" key="1">
    <source>
        <dbReference type="SAM" id="Phobius"/>
    </source>
</evidence>
<protein>
    <submittedName>
        <fullName evidence="2">Uncharacterized protein</fullName>
    </submittedName>
</protein>
<comment type="caution">
    <text evidence="2">The sequence shown here is derived from an EMBL/GenBank/DDBJ whole genome shotgun (WGS) entry which is preliminary data.</text>
</comment>
<reference evidence="2" key="1">
    <citation type="journal article" date="2014" name="Int. J. Syst. Evol. Microbiol.">
        <title>Complete genome sequence of Corynebacterium casei LMG S-19264T (=DSM 44701T), isolated from a smear-ripened cheese.</title>
        <authorList>
            <consortium name="US DOE Joint Genome Institute (JGI-PGF)"/>
            <person name="Walter F."/>
            <person name="Albersmeier A."/>
            <person name="Kalinowski J."/>
            <person name="Ruckert C."/>
        </authorList>
    </citation>
    <scope>NUCLEOTIDE SEQUENCE</scope>
    <source>
        <strain evidence="2">JCM 3172</strain>
    </source>
</reference>
<evidence type="ECO:0000313" key="2">
    <source>
        <dbReference type="EMBL" id="GGT26831.1"/>
    </source>
</evidence>
<feature type="transmembrane region" description="Helical" evidence="1">
    <location>
        <begin position="75"/>
        <end position="100"/>
    </location>
</feature>
<keyword evidence="3" id="KW-1185">Reference proteome</keyword>
<keyword evidence="1" id="KW-0472">Membrane</keyword>
<dbReference type="EMBL" id="BMQQ01000005">
    <property type="protein sequence ID" value="GGT26831.1"/>
    <property type="molecule type" value="Genomic_DNA"/>
</dbReference>
<gene>
    <name evidence="2" type="ORF">GCM10014713_20150</name>
</gene>